<accession>A0A7Y7IIP9</accession>
<sequence>MKIAIFGATGMIGSQIAAEAVRRGHEVTAISRTGGTVAGAPSAAILAADQSDAGTVASVAKAHDAVVLATGPSRTGGDHRLWLDATATAMANVGGTRTIVVGGAGTLLVDGTRLLDLPGFPDAYRAEALTAATALEAIRALPEHVNWTVQAPAPEIAPGERTGSYVLGTDSPAGKTISTQDFAVAMLDELEAPKHLRRRFTAAN</sequence>
<dbReference type="EMBL" id="JAAMFM010000022">
    <property type="protein sequence ID" value="NVM95967.1"/>
    <property type="molecule type" value="Genomic_DNA"/>
</dbReference>
<dbReference type="Proteomes" id="UP000543556">
    <property type="component" value="Unassembled WGS sequence"/>
</dbReference>
<dbReference type="Pfam" id="PF13460">
    <property type="entry name" value="NAD_binding_10"/>
    <property type="match status" value="1"/>
</dbReference>
<evidence type="ECO:0000259" key="1">
    <source>
        <dbReference type="Pfam" id="PF13460"/>
    </source>
</evidence>
<dbReference type="InterPro" id="IPR051606">
    <property type="entry name" value="Polyketide_Oxido-like"/>
</dbReference>
<dbReference type="Gene3D" id="3.40.50.720">
    <property type="entry name" value="NAD(P)-binding Rossmann-like Domain"/>
    <property type="match status" value="1"/>
</dbReference>
<feature type="domain" description="NAD(P)-binding" evidence="1">
    <location>
        <begin position="7"/>
        <end position="193"/>
    </location>
</feature>
<protein>
    <submittedName>
        <fullName evidence="2">NAD(P)H-binding protein</fullName>
    </submittedName>
</protein>
<reference evidence="2 3" key="1">
    <citation type="submission" date="2020-02" db="EMBL/GenBank/DDBJ databases">
        <title>Genome sequence of strain AETb3-4.</title>
        <authorList>
            <person name="Gao J."/>
            <person name="Zhang X."/>
        </authorList>
    </citation>
    <scope>NUCLEOTIDE SEQUENCE [LARGE SCALE GENOMIC DNA]</scope>
    <source>
        <strain evidence="2 3">AETb3-4</strain>
    </source>
</reference>
<dbReference type="SUPFAM" id="SSF51735">
    <property type="entry name" value="NAD(P)-binding Rossmann-fold domains"/>
    <property type="match status" value="1"/>
</dbReference>
<organism evidence="2 3">
    <name type="scientific">Arthrobacter wenxiniae</name>
    <dbReference type="NCBI Taxonomy" id="2713570"/>
    <lineage>
        <taxon>Bacteria</taxon>
        <taxon>Bacillati</taxon>
        <taxon>Actinomycetota</taxon>
        <taxon>Actinomycetes</taxon>
        <taxon>Micrococcales</taxon>
        <taxon>Micrococcaceae</taxon>
        <taxon>Arthrobacter</taxon>
    </lineage>
</organism>
<evidence type="ECO:0000313" key="3">
    <source>
        <dbReference type="Proteomes" id="UP000543556"/>
    </source>
</evidence>
<dbReference type="AlphaFoldDB" id="A0A7Y7IIP9"/>
<dbReference type="GO" id="GO:0016646">
    <property type="term" value="F:oxidoreductase activity, acting on the CH-NH group of donors, NAD or NADP as acceptor"/>
    <property type="evidence" value="ECO:0007669"/>
    <property type="project" value="TreeGrafter"/>
</dbReference>
<name>A0A7Y7IIP9_9MICC</name>
<comment type="caution">
    <text evidence="2">The sequence shown here is derived from an EMBL/GenBank/DDBJ whole genome shotgun (WGS) entry which is preliminary data.</text>
</comment>
<dbReference type="InterPro" id="IPR036291">
    <property type="entry name" value="NAD(P)-bd_dom_sf"/>
</dbReference>
<evidence type="ECO:0000313" key="2">
    <source>
        <dbReference type="EMBL" id="NVM95967.1"/>
    </source>
</evidence>
<dbReference type="RefSeq" id="WP_176635692.1">
    <property type="nucleotide sequence ID" value="NZ_JAAMFM010000022.1"/>
</dbReference>
<proteinExistence type="predicted"/>
<dbReference type="PANTHER" id="PTHR43355:SF2">
    <property type="entry name" value="FLAVIN REDUCTASE (NADPH)"/>
    <property type="match status" value="1"/>
</dbReference>
<dbReference type="InterPro" id="IPR016040">
    <property type="entry name" value="NAD(P)-bd_dom"/>
</dbReference>
<keyword evidence="3" id="KW-1185">Reference proteome</keyword>
<dbReference type="PANTHER" id="PTHR43355">
    <property type="entry name" value="FLAVIN REDUCTASE (NADPH)"/>
    <property type="match status" value="1"/>
</dbReference>
<gene>
    <name evidence="2" type="ORF">G6034_13855</name>
</gene>